<reference evidence="8 9" key="1">
    <citation type="submission" date="2020-08" db="EMBL/GenBank/DDBJ databases">
        <title>Genomic Encyclopedia of Type Strains, Phase IV (KMG-IV): sequencing the most valuable type-strain genomes for metagenomic binning, comparative biology and taxonomic classification.</title>
        <authorList>
            <person name="Goeker M."/>
        </authorList>
    </citation>
    <scope>NUCLEOTIDE SEQUENCE [LARGE SCALE GENOMIC DNA]</scope>
    <source>
        <strain evidence="8 9">DSM 25620</strain>
    </source>
</reference>
<comment type="subcellular location">
    <subcellularLocation>
        <location evidence="1">Periplasm</location>
    </subcellularLocation>
</comment>
<name>A0A7W8EPQ6_9HYPH</name>
<evidence type="ECO:0000259" key="5">
    <source>
        <dbReference type="Pfam" id="PF25917"/>
    </source>
</evidence>
<evidence type="ECO:0000259" key="6">
    <source>
        <dbReference type="Pfam" id="PF25944"/>
    </source>
</evidence>
<evidence type="ECO:0000259" key="4">
    <source>
        <dbReference type="Pfam" id="PF25876"/>
    </source>
</evidence>
<gene>
    <name evidence="8" type="ORF">HNQ68_002100</name>
</gene>
<evidence type="ECO:0000256" key="2">
    <source>
        <dbReference type="ARBA" id="ARBA00009477"/>
    </source>
</evidence>
<protein>
    <submittedName>
        <fullName evidence="8">Gold/copper resistance efflux system membrane fusion protein</fullName>
    </submittedName>
</protein>
<dbReference type="Pfam" id="PF25876">
    <property type="entry name" value="HH_MFP_RND"/>
    <property type="match status" value="1"/>
</dbReference>
<evidence type="ECO:0000313" key="8">
    <source>
        <dbReference type="EMBL" id="MBB5091559.1"/>
    </source>
</evidence>
<dbReference type="Proteomes" id="UP000531231">
    <property type="component" value="Unassembled WGS sequence"/>
</dbReference>
<comment type="similarity">
    <text evidence="2">Belongs to the membrane fusion protein (MFP) (TC 8.A.1) family.</text>
</comment>
<dbReference type="GO" id="GO:0022857">
    <property type="term" value="F:transmembrane transporter activity"/>
    <property type="evidence" value="ECO:0007669"/>
    <property type="project" value="InterPro"/>
</dbReference>
<dbReference type="Gene3D" id="2.40.50.100">
    <property type="match status" value="1"/>
</dbReference>
<dbReference type="InterPro" id="IPR058624">
    <property type="entry name" value="MdtA-like_HH"/>
</dbReference>
<dbReference type="FunFam" id="2.40.420.20:FF:000001">
    <property type="entry name" value="Efflux RND transporter periplasmic adaptor subunit"/>
    <property type="match status" value="1"/>
</dbReference>
<feature type="domain" description="Multidrug resistance protein MdtA-like barrel-sandwich hybrid" evidence="5">
    <location>
        <begin position="82"/>
        <end position="219"/>
    </location>
</feature>
<evidence type="ECO:0000259" key="7">
    <source>
        <dbReference type="Pfam" id="PF25967"/>
    </source>
</evidence>
<dbReference type="InterPro" id="IPR058625">
    <property type="entry name" value="MdtA-like_BSH"/>
</dbReference>
<accession>A0A7W8EPQ6</accession>
<dbReference type="NCBIfam" id="TIGR01730">
    <property type="entry name" value="RND_mfp"/>
    <property type="match status" value="1"/>
</dbReference>
<dbReference type="Gene3D" id="2.40.420.20">
    <property type="match status" value="1"/>
</dbReference>
<feature type="domain" description="Multidrug resistance protein MdtA-like C-terminal permuted SH3" evidence="7">
    <location>
        <begin position="325"/>
        <end position="383"/>
    </location>
</feature>
<dbReference type="GO" id="GO:0005886">
    <property type="term" value="C:plasma membrane"/>
    <property type="evidence" value="ECO:0007669"/>
    <property type="project" value="TreeGrafter"/>
</dbReference>
<evidence type="ECO:0000256" key="1">
    <source>
        <dbReference type="ARBA" id="ARBA00004418"/>
    </source>
</evidence>
<dbReference type="PANTHER" id="PTHR30158">
    <property type="entry name" value="ACRA/E-RELATED COMPONENT OF DRUG EFFLUX TRANSPORTER"/>
    <property type="match status" value="1"/>
</dbReference>
<comment type="caution">
    <text evidence="8">The sequence shown here is derived from an EMBL/GenBank/DDBJ whole genome shotgun (WGS) entry which is preliminary data.</text>
</comment>
<dbReference type="Gene3D" id="1.10.287.470">
    <property type="entry name" value="Helix hairpin bin"/>
    <property type="match status" value="1"/>
</dbReference>
<dbReference type="PANTHER" id="PTHR30158:SF10">
    <property type="entry name" value="CATION EFFLUX PUMP"/>
    <property type="match status" value="1"/>
</dbReference>
<dbReference type="Pfam" id="PF25967">
    <property type="entry name" value="RND-MFP_C"/>
    <property type="match status" value="1"/>
</dbReference>
<dbReference type="AlphaFoldDB" id="A0A7W8EPQ6"/>
<dbReference type="InterPro" id="IPR058626">
    <property type="entry name" value="MdtA-like_b-barrel"/>
</dbReference>
<feature type="domain" description="Multidrug resistance protein MdtA-like beta-barrel" evidence="6">
    <location>
        <begin position="256"/>
        <end position="318"/>
    </location>
</feature>
<evidence type="ECO:0000256" key="3">
    <source>
        <dbReference type="ARBA" id="ARBA00022764"/>
    </source>
</evidence>
<dbReference type="Pfam" id="PF25944">
    <property type="entry name" value="Beta-barrel_RND"/>
    <property type="match status" value="1"/>
</dbReference>
<dbReference type="RefSeq" id="WP_151159590.1">
    <property type="nucleotide sequence ID" value="NZ_JACHIL010000003.1"/>
</dbReference>
<dbReference type="EMBL" id="JACHIL010000003">
    <property type="protein sequence ID" value="MBB5091559.1"/>
    <property type="molecule type" value="Genomic_DNA"/>
</dbReference>
<dbReference type="GO" id="GO:0042597">
    <property type="term" value="C:periplasmic space"/>
    <property type="evidence" value="ECO:0007669"/>
    <property type="project" value="UniProtKB-SubCell"/>
</dbReference>
<dbReference type="Gene3D" id="2.40.30.170">
    <property type="match status" value="1"/>
</dbReference>
<dbReference type="GO" id="GO:0046677">
    <property type="term" value="P:response to antibiotic"/>
    <property type="evidence" value="ECO:0007669"/>
    <property type="project" value="TreeGrafter"/>
</dbReference>
<keyword evidence="3" id="KW-0574">Periplasm</keyword>
<evidence type="ECO:0000313" key="9">
    <source>
        <dbReference type="Proteomes" id="UP000531231"/>
    </source>
</evidence>
<sequence length="417" mass="44714">MKKKITALYLTGVVIIGGALFYPDKSELYVSRFLTFLSSAAIPYAAAQSGEMPAPQVPVAEVVTRKVALSTEFTGHLEASKLVELRPRVGGAIETVSVPEGELVQSGQALFEIDARPFQVVLDAAKAELQQAEVLLEHAETNFKRTASLAPNGTVSRKTFDDAQAARSQRQAQLAIAKAAVAAAELDLSFTRVTAPVDGRVDRVLVHEGNLVTGGNAGNATLLTTIVSTDPLYVYFDIDEATYLSFVVRAWAQEHGKANTALPVQIALMTDKEFAYNGALDFISNRIDRSTGTIRARAVVENPEGILAPGLFARIKLATSEPLQTVLIDDQAIGTDQGRRYVLVLGEGNKAEFRPVEIGTIVDGLRVISSGLQVGEKIIVKGLVGPGMQVTPQMISMVPERVSDSAQAEASQQEARR</sequence>
<dbReference type="Pfam" id="PF25917">
    <property type="entry name" value="BSH_RND"/>
    <property type="match status" value="1"/>
</dbReference>
<dbReference type="InterPro" id="IPR058627">
    <property type="entry name" value="MdtA-like_C"/>
</dbReference>
<proteinExistence type="inferred from homology"/>
<dbReference type="SUPFAM" id="SSF111369">
    <property type="entry name" value="HlyD-like secretion proteins"/>
    <property type="match status" value="1"/>
</dbReference>
<dbReference type="InterPro" id="IPR006143">
    <property type="entry name" value="RND_pump_MFP"/>
</dbReference>
<feature type="domain" description="Multidrug resistance protein MdtA-like alpha-helical hairpin" evidence="4">
    <location>
        <begin position="122"/>
        <end position="191"/>
    </location>
</feature>
<organism evidence="8 9">
    <name type="scientific">Pseudochrobactrum saccharolyticum</name>
    <dbReference type="NCBI Taxonomy" id="354352"/>
    <lineage>
        <taxon>Bacteria</taxon>
        <taxon>Pseudomonadati</taxon>
        <taxon>Pseudomonadota</taxon>
        <taxon>Alphaproteobacteria</taxon>
        <taxon>Hyphomicrobiales</taxon>
        <taxon>Brucellaceae</taxon>
        <taxon>Pseudochrobactrum</taxon>
    </lineage>
</organism>
<keyword evidence="9" id="KW-1185">Reference proteome</keyword>